<dbReference type="SUPFAM" id="SSF53474">
    <property type="entry name" value="alpha/beta-Hydrolases"/>
    <property type="match status" value="1"/>
</dbReference>
<organism evidence="2 3">
    <name type="scientific">Lysobacter koreensis</name>
    <dbReference type="NCBI Taxonomy" id="266122"/>
    <lineage>
        <taxon>Bacteria</taxon>
        <taxon>Pseudomonadati</taxon>
        <taxon>Pseudomonadota</taxon>
        <taxon>Gammaproteobacteria</taxon>
        <taxon>Lysobacterales</taxon>
        <taxon>Lysobacteraceae</taxon>
        <taxon>Lysobacter</taxon>
    </lineage>
</organism>
<accession>A0ABW2YHM1</accession>
<dbReference type="PANTHER" id="PTHR43433">
    <property type="entry name" value="HYDROLASE, ALPHA/BETA FOLD FAMILY PROTEIN"/>
    <property type="match status" value="1"/>
</dbReference>
<evidence type="ECO:0000313" key="2">
    <source>
        <dbReference type="EMBL" id="MFD0737874.1"/>
    </source>
</evidence>
<dbReference type="Pfam" id="PF00561">
    <property type="entry name" value="Abhydrolase_1"/>
    <property type="match status" value="1"/>
</dbReference>
<evidence type="ECO:0000313" key="3">
    <source>
        <dbReference type="Proteomes" id="UP001597090"/>
    </source>
</evidence>
<feature type="domain" description="AB hydrolase-1" evidence="1">
    <location>
        <begin position="60"/>
        <end position="302"/>
    </location>
</feature>
<dbReference type="PANTHER" id="PTHR43433:SF5">
    <property type="entry name" value="AB HYDROLASE-1 DOMAIN-CONTAINING PROTEIN"/>
    <property type="match status" value="1"/>
</dbReference>
<comment type="caution">
    <text evidence="2">The sequence shown here is derived from an EMBL/GenBank/DDBJ whole genome shotgun (WGS) entry which is preliminary data.</text>
</comment>
<dbReference type="InterPro" id="IPR029058">
    <property type="entry name" value="AB_hydrolase_fold"/>
</dbReference>
<protein>
    <submittedName>
        <fullName evidence="2">Alpha/beta fold hydrolase</fullName>
    </submittedName>
</protein>
<proteinExistence type="predicted"/>
<keyword evidence="3" id="KW-1185">Reference proteome</keyword>
<sequence>MARSKLKAAVALLAVAALCVLVHLRYQREIGPARARIATGSTVVDTPCGAIEYAVDGDGPAVLVVHGAGGGHDQGMDISKAFVPRGFRVIAMSRFGYLRTPLPADASAAAQADAHACLLDALDIPRAAVIGVSAGAPSSMQLALRHPERTAALVLLVPAAYVPRPGSAPPMRTPAGTDFLFETALKSDFVFWAGIRLARPTMIRAILATPPEVVAGASADEQASVAQTLDHILPVSPRRLGLLNDAAVTSSLPRYELERIAVPTLAISAADDLYGTFDGARYSAAHIPRARFIGYPNGGHLLVGHQQEVAAEIAALLQ</sequence>
<dbReference type="EMBL" id="JBHTIH010000002">
    <property type="protein sequence ID" value="MFD0737874.1"/>
    <property type="molecule type" value="Genomic_DNA"/>
</dbReference>
<dbReference type="InterPro" id="IPR050471">
    <property type="entry name" value="AB_hydrolase"/>
</dbReference>
<evidence type="ECO:0000259" key="1">
    <source>
        <dbReference type="Pfam" id="PF00561"/>
    </source>
</evidence>
<dbReference type="Proteomes" id="UP001597090">
    <property type="component" value="Unassembled WGS sequence"/>
</dbReference>
<keyword evidence="2" id="KW-0378">Hydrolase</keyword>
<reference evidence="3" key="1">
    <citation type="journal article" date="2019" name="Int. J. Syst. Evol. Microbiol.">
        <title>The Global Catalogue of Microorganisms (GCM) 10K type strain sequencing project: providing services to taxonomists for standard genome sequencing and annotation.</title>
        <authorList>
            <consortium name="The Broad Institute Genomics Platform"/>
            <consortium name="The Broad Institute Genome Sequencing Center for Infectious Disease"/>
            <person name="Wu L."/>
            <person name="Ma J."/>
        </authorList>
    </citation>
    <scope>NUCLEOTIDE SEQUENCE [LARGE SCALE GENOMIC DNA]</scope>
    <source>
        <strain evidence="3">CCUG 55491</strain>
    </source>
</reference>
<dbReference type="Gene3D" id="3.40.50.1820">
    <property type="entry name" value="alpha/beta hydrolase"/>
    <property type="match status" value="1"/>
</dbReference>
<name>A0ABW2YHM1_9GAMM</name>
<dbReference type="PRINTS" id="PR00111">
    <property type="entry name" value="ABHYDROLASE"/>
</dbReference>
<dbReference type="InterPro" id="IPR000073">
    <property type="entry name" value="AB_hydrolase_1"/>
</dbReference>
<dbReference type="GO" id="GO:0016787">
    <property type="term" value="F:hydrolase activity"/>
    <property type="evidence" value="ECO:0007669"/>
    <property type="project" value="UniProtKB-KW"/>
</dbReference>
<gene>
    <name evidence="2" type="ORF">ACFQZQ_01035</name>
</gene>
<dbReference type="RefSeq" id="WP_386810831.1">
    <property type="nucleotide sequence ID" value="NZ_JBHTIH010000002.1"/>
</dbReference>